<dbReference type="OrthoDB" id="5521887at2"/>
<dbReference type="InterPro" id="IPR027417">
    <property type="entry name" value="P-loop_NTPase"/>
</dbReference>
<name>A0A372JHH7_9ACTN</name>
<evidence type="ECO:0000259" key="2">
    <source>
        <dbReference type="Pfam" id="PF13191"/>
    </source>
</evidence>
<evidence type="ECO:0000256" key="1">
    <source>
        <dbReference type="SAM" id="MobiDB-lite"/>
    </source>
</evidence>
<evidence type="ECO:0000313" key="4">
    <source>
        <dbReference type="Proteomes" id="UP000261811"/>
    </source>
</evidence>
<feature type="region of interest" description="Disordered" evidence="1">
    <location>
        <begin position="1"/>
        <end position="43"/>
    </location>
</feature>
<evidence type="ECO:0000313" key="3">
    <source>
        <dbReference type="EMBL" id="RFU39400.1"/>
    </source>
</evidence>
<proteinExistence type="predicted"/>
<accession>A0A372JHH7</accession>
<dbReference type="SUPFAM" id="SSF52540">
    <property type="entry name" value="P-loop containing nucleoside triphosphate hydrolases"/>
    <property type="match status" value="1"/>
</dbReference>
<feature type="domain" description="Orc1-like AAA ATPase" evidence="2">
    <location>
        <begin position="39"/>
        <end position="121"/>
    </location>
</feature>
<feature type="non-terminal residue" evidence="3">
    <location>
        <position position="167"/>
    </location>
</feature>
<keyword evidence="4" id="KW-1185">Reference proteome</keyword>
<dbReference type="PANTHER" id="PTHR47691">
    <property type="entry name" value="REGULATOR-RELATED"/>
    <property type="match status" value="1"/>
</dbReference>
<dbReference type="EMBL" id="QURH01000339">
    <property type="protein sequence ID" value="RFU39400.1"/>
    <property type="molecule type" value="Genomic_DNA"/>
</dbReference>
<dbReference type="Gene3D" id="3.40.50.300">
    <property type="entry name" value="P-loop containing nucleotide triphosphate hydrolases"/>
    <property type="match status" value="1"/>
</dbReference>
<sequence>DEADHPEGAAPAAGTGRTPAGTAPELPPLRQLPPDVRDFTGRDAERRAIEERLRATSAVPPIVHVTGPPGIGKTALALHAAHRVEDAFPDGQIHVQLAGASMVPRKVAAVLGEVLRALGVRPGDIPDTVEARAAAYRSRLAGRRVLVFADDAADAAQVRPLLPGEPG</sequence>
<feature type="non-terminal residue" evidence="3">
    <location>
        <position position="1"/>
    </location>
</feature>
<comment type="caution">
    <text evidence="3">The sequence shown here is derived from an EMBL/GenBank/DDBJ whole genome shotgun (WGS) entry which is preliminary data.</text>
</comment>
<reference evidence="3 4" key="1">
    <citation type="submission" date="2018-08" db="EMBL/GenBank/DDBJ databases">
        <title>Actinomadura jelena sp. nov., a novel Actinomycete isolated from soil in Chad.</title>
        <authorList>
            <person name="Shi L."/>
        </authorList>
    </citation>
    <scope>NUCLEOTIDE SEQUENCE [LARGE SCALE GENOMIC DNA]</scope>
    <source>
        <strain evidence="3 4">NEAU-G17</strain>
    </source>
</reference>
<gene>
    <name evidence="3" type="ORF">DZF91_22600</name>
</gene>
<feature type="compositionally biased region" description="Low complexity" evidence="1">
    <location>
        <begin position="8"/>
        <end position="24"/>
    </location>
</feature>
<dbReference type="AlphaFoldDB" id="A0A372JHH7"/>
<protein>
    <submittedName>
        <fullName evidence="3">SARP family transcriptional regulator</fullName>
    </submittedName>
</protein>
<dbReference type="Pfam" id="PF13191">
    <property type="entry name" value="AAA_16"/>
    <property type="match status" value="1"/>
</dbReference>
<organism evidence="3 4">
    <name type="scientific">Actinomadura logoneensis</name>
    <dbReference type="NCBI Taxonomy" id="2293572"/>
    <lineage>
        <taxon>Bacteria</taxon>
        <taxon>Bacillati</taxon>
        <taxon>Actinomycetota</taxon>
        <taxon>Actinomycetes</taxon>
        <taxon>Streptosporangiales</taxon>
        <taxon>Thermomonosporaceae</taxon>
        <taxon>Actinomadura</taxon>
    </lineage>
</organism>
<dbReference type="InterPro" id="IPR041664">
    <property type="entry name" value="AAA_16"/>
</dbReference>
<dbReference type="Proteomes" id="UP000261811">
    <property type="component" value="Unassembled WGS sequence"/>
</dbReference>
<dbReference type="PRINTS" id="PR00364">
    <property type="entry name" value="DISEASERSIST"/>
</dbReference>
<dbReference type="PANTHER" id="PTHR47691:SF3">
    <property type="entry name" value="HTH-TYPE TRANSCRIPTIONAL REGULATOR RV0890C-RELATED"/>
    <property type="match status" value="1"/>
</dbReference>
<dbReference type="RefSeq" id="WP_147341267.1">
    <property type="nucleotide sequence ID" value="NZ_QURH01000339.1"/>
</dbReference>